<accession>A0ABW6BVV8</accession>
<gene>
    <name evidence="5" type="ORF">ACFS7Z_15015</name>
</gene>
<proteinExistence type="predicted"/>
<keyword evidence="2" id="KW-0472">Membrane</keyword>
<dbReference type="Pfam" id="PF01103">
    <property type="entry name" value="Omp85"/>
    <property type="match status" value="1"/>
</dbReference>
<dbReference type="RefSeq" id="WP_377486022.1">
    <property type="nucleotide sequence ID" value="NZ_JBHUOX010000011.1"/>
</dbReference>
<dbReference type="EMBL" id="JBHUOX010000011">
    <property type="protein sequence ID" value="MFD3001681.1"/>
    <property type="molecule type" value="Genomic_DNA"/>
</dbReference>
<reference evidence="6" key="1">
    <citation type="journal article" date="2019" name="Int. J. Syst. Evol. Microbiol.">
        <title>The Global Catalogue of Microorganisms (GCM) 10K type strain sequencing project: providing services to taxonomists for standard genome sequencing and annotation.</title>
        <authorList>
            <consortium name="The Broad Institute Genomics Platform"/>
            <consortium name="The Broad Institute Genome Sequencing Center for Infectious Disease"/>
            <person name="Wu L."/>
            <person name="Ma J."/>
        </authorList>
    </citation>
    <scope>NUCLEOTIDE SEQUENCE [LARGE SCALE GENOMIC DNA]</scope>
    <source>
        <strain evidence="6">KCTC 23984</strain>
    </source>
</reference>
<dbReference type="Gene3D" id="2.40.160.50">
    <property type="entry name" value="membrane protein fhac: a member of the omp85/tpsb transporter family"/>
    <property type="match status" value="1"/>
</dbReference>
<keyword evidence="6" id="KW-1185">Reference proteome</keyword>
<keyword evidence="3" id="KW-0732">Signal</keyword>
<sequence length="379" mass="42733">MKSVQPVFLLLLFFLLFVTAQPAAAQTKPLAIEEVDENRTKRGLIPAPVVYYTPNTKFAFGASLVGYLKLRSKIDTSSTRLSIARLFTDFTTNRQTHQFLFWNIFTREENYLMRGEIRHRVFRDRFFGIGNATPDEAEEVFWYSYISGRFAPLKNIGNRVFIGPDFQIANYYDTDLNPANGEMQSQLLRNKIAGYDGGMNLGLGVTVVNDNRNNIAFPSSGYYLEASAHRFSESFGGDFNYNNYNFIASKYWGLKPDHVLAGNITLNLNSGEVPVQRLATAGGEQILRSYTRNRFLADNFAGVQAEYRFPLFWRLGMVAFAGAGEVFDDFSDTDFSTIKYSVGTGFRLRLLPEEKLHSRLDIGLGREGIAISVGLGEAF</sequence>
<evidence type="ECO:0000313" key="6">
    <source>
        <dbReference type="Proteomes" id="UP001597641"/>
    </source>
</evidence>
<dbReference type="InterPro" id="IPR000184">
    <property type="entry name" value="Bac_surfAg_D15"/>
</dbReference>
<evidence type="ECO:0000256" key="3">
    <source>
        <dbReference type="SAM" id="SignalP"/>
    </source>
</evidence>
<evidence type="ECO:0000313" key="5">
    <source>
        <dbReference type="EMBL" id="MFD3001681.1"/>
    </source>
</evidence>
<evidence type="ECO:0000256" key="2">
    <source>
        <dbReference type="ARBA" id="ARBA00023136"/>
    </source>
</evidence>
<feature type="domain" description="Bacterial surface antigen (D15)" evidence="4">
    <location>
        <begin position="201"/>
        <end position="349"/>
    </location>
</feature>
<feature type="signal peptide" evidence="3">
    <location>
        <begin position="1"/>
        <end position="25"/>
    </location>
</feature>
<comment type="subcellular location">
    <subcellularLocation>
        <location evidence="1">Membrane</location>
    </subcellularLocation>
</comment>
<dbReference type="Proteomes" id="UP001597641">
    <property type="component" value="Unassembled WGS sequence"/>
</dbReference>
<evidence type="ECO:0000256" key="1">
    <source>
        <dbReference type="ARBA" id="ARBA00004370"/>
    </source>
</evidence>
<feature type="chain" id="PRO_5046952443" evidence="3">
    <location>
        <begin position="26"/>
        <end position="379"/>
    </location>
</feature>
<comment type="caution">
    <text evidence="5">The sequence shown here is derived from an EMBL/GenBank/DDBJ whole genome shotgun (WGS) entry which is preliminary data.</text>
</comment>
<protein>
    <submittedName>
        <fullName evidence="5">BamA/TamA family outer membrane protein</fullName>
    </submittedName>
</protein>
<organism evidence="5 6">
    <name type="scientific">Pontibacter toksunensis</name>
    <dbReference type="NCBI Taxonomy" id="1332631"/>
    <lineage>
        <taxon>Bacteria</taxon>
        <taxon>Pseudomonadati</taxon>
        <taxon>Bacteroidota</taxon>
        <taxon>Cytophagia</taxon>
        <taxon>Cytophagales</taxon>
        <taxon>Hymenobacteraceae</taxon>
        <taxon>Pontibacter</taxon>
    </lineage>
</organism>
<evidence type="ECO:0000259" key="4">
    <source>
        <dbReference type="Pfam" id="PF01103"/>
    </source>
</evidence>
<name>A0ABW6BVV8_9BACT</name>